<reference evidence="3" key="2">
    <citation type="submission" date="2012-11" db="EMBL/GenBank/DDBJ databases">
        <authorList>
            <person name="Kuo A."/>
            <person name="Curtis B.A."/>
            <person name="Tanifuji G."/>
            <person name="Burki F."/>
            <person name="Gruber A."/>
            <person name="Irimia M."/>
            <person name="Maruyama S."/>
            <person name="Arias M.C."/>
            <person name="Ball S.G."/>
            <person name="Gile G.H."/>
            <person name="Hirakawa Y."/>
            <person name="Hopkins J.F."/>
            <person name="Rensing S.A."/>
            <person name="Schmutz J."/>
            <person name="Symeonidi A."/>
            <person name="Elias M."/>
            <person name="Eveleigh R.J."/>
            <person name="Herman E.K."/>
            <person name="Klute M.J."/>
            <person name="Nakayama T."/>
            <person name="Obornik M."/>
            <person name="Reyes-Prieto A."/>
            <person name="Armbrust E.V."/>
            <person name="Aves S.J."/>
            <person name="Beiko R.G."/>
            <person name="Coutinho P."/>
            <person name="Dacks J.B."/>
            <person name="Durnford D.G."/>
            <person name="Fast N.M."/>
            <person name="Green B.R."/>
            <person name="Grisdale C."/>
            <person name="Hempe F."/>
            <person name="Henrissat B."/>
            <person name="Hoppner M.P."/>
            <person name="Ishida K.-I."/>
            <person name="Kim E."/>
            <person name="Koreny L."/>
            <person name="Kroth P.G."/>
            <person name="Liu Y."/>
            <person name="Malik S.-B."/>
            <person name="Maier U.G."/>
            <person name="McRose D."/>
            <person name="Mock T."/>
            <person name="Neilson J.A."/>
            <person name="Onodera N.T."/>
            <person name="Poole A.M."/>
            <person name="Pritham E.J."/>
            <person name="Richards T.A."/>
            <person name="Rocap G."/>
            <person name="Roy S.W."/>
            <person name="Sarai C."/>
            <person name="Schaack S."/>
            <person name="Shirato S."/>
            <person name="Slamovits C.H."/>
            <person name="Spencer D.F."/>
            <person name="Suzuki S."/>
            <person name="Worden A.Z."/>
            <person name="Zauner S."/>
            <person name="Barry K."/>
            <person name="Bell C."/>
            <person name="Bharti A.K."/>
            <person name="Crow J.A."/>
            <person name="Grimwood J."/>
            <person name="Kramer R."/>
            <person name="Lindquist E."/>
            <person name="Lucas S."/>
            <person name="Salamov A."/>
            <person name="McFadden G.I."/>
            <person name="Lane C.E."/>
            <person name="Keeling P.J."/>
            <person name="Gray M.W."/>
            <person name="Grigoriev I.V."/>
            <person name="Archibald J.M."/>
        </authorList>
    </citation>
    <scope>NUCLEOTIDE SEQUENCE</scope>
    <source>
        <strain evidence="3">CCMP2712</strain>
    </source>
</reference>
<evidence type="ECO:0000313" key="2">
    <source>
        <dbReference type="EnsemblProtists" id="EKX42033"/>
    </source>
</evidence>
<reference evidence="1 3" key="1">
    <citation type="journal article" date="2012" name="Nature">
        <title>Algal genomes reveal evolutionary mosaicism and the fate of nucleomorphs.</title>
        <authorList>
            <consortium name="DOE Joint Genome Institute"/>
            <person name="Curtis B.A."/>
            <person name="Tanifuji G."/>
            <person name="Burki F."/>
            <person name="Gruber A."/>
            <person name="Irimia M."/>
            <person name="Maruyama S."/>
            <person name="Arias M.C."/>
            <person name="Ball S.G."/>
            <person name="Gile G.H."/>
            <person name="Hirakawa Y."/>
            <person name="Hopkins J.F."/>
            <person name="Kuo A."/>
            <person name="Rensing S.A."/>
            <person name="Schmutz J."/>
            <person name="Symeonidi A."/>
            <person name="Elias M."/>
            <person name="Eveleigh R.J."/>
            <person name="Herman E.K."/>
            <person name="Klute M.J."/>
            <person name="Nakayama T."/>
            <person name="Obornik M."/>
            <person name="Reyes-Prieto A."/>
            <person name="Armbrust E.V."/>
            <person name="Aves S.J."/>
            <person name="Beiko R.G."/>
            <person name="Coutinho P."/>
            <person name="Dacks J.B."/>
            <person name="Durnford D.G."/>
            <person name="Fast N.M."/>
            <person name="Green B.R."/>
            <person name="Grisdale C.J."/>
            <person name="Hempel F."/>
            <person name="Henrissat B."/>
            <person name="Hoppner M.P."/>
            <person name="Ishida K."/>
            <person name="Kim E."/>
            <person name="Koreny L."/>
            <person name="Kroth P.G."/>
            <person name="Liu Y."/>
            <person name="Malik S.B."/>
            <person name="Maier U.G."/>
            <person name="McRose D."/>
            <person name="Mock T."/>
            <person name="Neilson J.A."/>
            <person name="Onodera N.T."/>
            <person name="Poole A.M."/>
            <person name="Pritham E.J."/>
            <person name="Richards T.A."/>
            <person name="Rocap G."/>
            <person name="Roy S.W."/>
            <person name="Sarai C."/>
            <person name="Schaack S."/>
            <person name="Shirato S."/>
            <person name="Slamovits C.H."/>
            <person name="Spencer D.F."/>
            <person name="Suzuki S."/>
            <person name="Worden A.Z."/>
            <person name="Zauner S."/>
            <person name="Barry K."/>
            <person name="Bell C."/>
            <person name="Bharti A.K."/>
            <person name="Crow J.A."/>
            <person name="Grimwood J."/>
            <person name="Kramer R."/>
            <person name="Lindquist E."/>
            <person name="Lucas S."/>
            <person name="Salamov A."/>
            <person name="McFadden G.I."/>
            <person name="Lane C.E."/>
            <person name="Keeling P.J."/>
            <person name="Gray M.W."/>
            <person name="Grigoriev I.V."/>
            <person name="Archibald J.M."/>
        </authorList>
    </citation>
    <scope>NUCLEOTIDE SEQUENCE</scope>
    <source>
        <strain evidence="1 3">CCMP2712</strain>
    </source>
</reference>
<proteinExistence type="predicted"/>
<evidence type="ECO:0000313" key="1">
    <source>
        <dbReference type="EMBL" id="EKX42033.1"/>
    </source>
</evidence>
<accession>L1J0H2</accession>
<dbReference type="Proteomes" id="UP000011087">
    <property type="component" value="Unassembled WGS sequence"/>
</dbReference>
<dbReference type="AlphaFoldDB" id="L1J0H2"/>
<dbReference type="KEGG" id="gtt:GUITHDRAFT_111888"/>
<name>L1J0H2_GUITC</name>
<keyword evidence="3" id="KW-1185">Reference proteome</keyword>
<dbReference type="HOGENOM" id="CLU_1296526_0_0_1"/>
<gene>
    <name evidence="1" type="ORF">GUITHDRAFT_111888</name>
</gene>
<dbReference type="EMBL" id="JH993019">
    <property type="protein sequence ID" value="EKX42033.1"/>
    <property type="molecule type" value="Genomic_DNA"/>
</dbReference>
<protein>
    <submittedName>
        <fullName evidence="1 2">Uncharacterized protein</fullName>
    </submittedName>
</protein>
<sequence>MFPEKHRTMVTPRFDSERVGARSLPWSPRRSSFSASSQGTVMTGERRMVGYAGFVPGYVSNNAYGSTWAKAMEATQLQRTRGSSQSWESTGFRTSKSIDHEIQDNEMRDLWEKDNLDPRYSRWNLHNLNLCRDPKVVSASYMGYIPYKKSENLIGATFFRTLQASSALKDPQMQAEFDSLWTSGEKRRGSSLRLPVSNDATYIDRALSLSRHL</sequence>
<dbReference type="RefSeq" id="XP_005829013.1">
    <property type="nucleotide sequence ID" value="XM_005828956.1"/>
</dbReference>
<dbReference type="GeneID" id="17298706"/>
<organism evidence="1">
    <name type="scientific">Guillardia theta (strain CCMP2712)</name>
    <name type="common">Cryptophyte</name>
    <dbReference type="NCBI Taxonomy" id="905079"/>
    <lineage>
        <taxon>Eukaryota</taxon>
        <taxon>Cryptophyceae</taxon>
        <taxon>Pyrenomonadales</taxon>
        <taxon>Geminigeraceae</taxon>
        <taxon>Guillardia</taxon>
    </lineage>
</organism>
<dbReference type="PaxDb" id="55529-EKX42033"/>
<evidence type="ECO:0000313" key="3">
    <source>
        <dbReference type="Proteomes" id="UP000011087"/>
    </source>
</evidence>
<dbReference type="EnsemblProtists" id="EKX42033">
    <property type="protein sequence ID" value="EKX42033"/>
    <property type="gene ID" value="GUITHDRAFT_111888"/>
</dbReference>
<reference evidence="2" key="3">
    <citation type="submission" date="2016-03" db="UniProtKB">
        <authorList>
            <consortium name="EnsemblProtists"/>
        </authorList>
    </citation>
    <scope>IDENTIFICATION</scope>
</reference>